<proteinExistence type="predicted"/>
<evidence type="ECO:0000313" key="1">
    <source>
        <dbReference type="EMBL" id="KAG7483207.1"/>
    </source>
</evidence>
<dbReference type="AlphaFoldDB" id="A0AAV6Q4L3"/>
<sequence>MLEKIQVDGLYSGVRSQRAPFLSAKNSSLRTHILSEAALFKGHRKKVCGLDKPVVKLCCPVGRGTKHSSLMVPEGSSRMWRQHNAEHLMTPLAAAHLSSTRSVLSLFVSLSLVMQRLVRPAAVAF</sequence>
<organism evidence="1 2">
    <name type="scientific">Solea senegalensis</name>
    <name type="common">Senegalese sole</name>
    <dbReference type="NCBI Taxonomy" id="28829"/>
    <lineage>
        <taxon>Eukaryota</taxon>
        <taxon>Metazoa</taxon>
        <taxon>Chordata</taxon>
        <taxon>Craniata</taxon>
        <taxon>Vertebrata</taxon>
        <taxon>Euteleostomi</taxon>
        <taxon>Actinopterygii</taxon>
        <taxon>Neopterygii</taxon>
        <taxon>Teleostei</taxon>
        <taxon>Neoteleostei</taxon>
        <taxon>Acanthomorphata</taxon>
        <taxon>Carangaria</taxon>
        <taxon>Pleuronectiformes</taxon>
        <taxon>Pleuronectoidei</taxon>
        <taxon>Soleidae</taxon>
        <taxon>Solea</taxon>
    </lineage>
</organism>
<comment type="caution">
    <text evidence="1">The sequence shown here is derived from an EMBL/GenBank/DDBJ whole genome shotgun (WGS) entry which is preliminary data.</text>
</comment>
<name>A0AAV6Q4L3_SOLSE</name>
<evidence type="ECO:0000313" key="2">
    <source>
        <dbReference type="Proteomes" id="UP000693946"/>
    </source>
</evidence>
<accession>A0AAV6Q4L3</accession>
<dbReference type="EMBL" id="JAGKHQ010000019">
    <property type="protein sequence ID" value="KAG7483207.1"/>
    <property type="molecule type" value="Genomic_DNA"/>
</dbReference>
<gene>
    <name evidence="1" type="ORF">JOB18_042666</name>
</gene>
<reference evidence="1 2" key="1">
    <citation type="journal article" date="2021" name="Sci. Rep.">
        <title>Chromosome anchoring in Senegalese sole (Solea senegalensis) reveals sex-associated markers and genome rearrangements in flatfish.</title>
        <authorList>
            <person name="Guerrero-Cozar I."/>
            <person name="Gomez-Garrido J."/>
            <person name="Berbel C."/>
            <person name="Martinez-Blanch J.F."/>
            <person name="Alioto T."/>
            <person name="Claros M.G."/>
            <person name="Gagnaire P.A."/>
            <person name="Manchado M."/>
        </authorList>
    </citation>
    <scope>NUCLEOTIDE SEQUENCE [LARGE SCALE GENOMIC DNA]</scope>
    <source>
        <strain evidence="1">Sse05_10M</strain>
    </source>
</reference>
<dbReference type="Proteomes" id="UP000693946">
    <property type="component" value="Linkage Group LG7"/>
</dbReference>
<protein>
    <submittedName>
        <fullName evidence="1">Uncharacterized protein</fullName>
    </submittedName>
</protein>
<keyword evidence="2" id="KW-1185">Reference proteome</keyword>